<comment type="similarity">
    <text evidence="3">Belongs to the FdhD family.</text>
</comment>
<dbReference type="Pfam" id="PF02634">
    <property type="entry name" value="FdhD-NarQ"/>
    <property type="match status" value="1"/>
</dbReference>
<evidence type="ECO:0000313" key="4">
    <source>
        <dbReference type="EMBL" id="MDR6227562.1"/>
    </source>
</evidence>
<accession>A0ABU1IRZ3</accession>
<protein>
    <recommendedName>
        <fullName evidence="3">Sulfur carrier protein FdhD</fullName>
    </recommendedName>
</protein>
<dbReference type="Gene3D" id="3.40.140.10">
    <property type="entry name" value="Cytidine Deaminase, domain 2"/>
    <property type="match status" value="1"/>
</dbReference>
<keyword evidence="2 3" id="KW-0501">Molybdenum cofactor biosynthesis</keyword>
<comment type="caution">
    <text evidence="4">The sequence shown here is derived from an EMBL/GenBank/DDBJ whole genome shotgun (WGS) entry which is preliminary data.</text>
</comment>
<dbReference type="InterPro" id="IPR016193">
    <property type="entry name" value="Cytidine_deaminase-like"/>
</dbReference>
<name>A0ABU1IRZ3_9BACL</name>
<gene>
    <name evidence="3" type="primary">fdhD</name>
    <name evidence="4" type="ORF">JOE21_003585</name>
</gene>
<dbReference type="EMBL" id="JAVDQG010000010">
    <property type="protein sequence ID" value="MDR6227562.1"/>
    <property type="molecule type" value="Genomic_DNA"/>
</dbReference>
<dbReference type="SUPFAM" id="SSF53927">
    <property type="entry name" value="Cytidine deaminase-like"/>
    <property type="match status" value="1"/>
</dbReference>
<dbReference type="PIRSF" id="PIRSF015626">
    <property type="entry name" value="FdhD"/>
    <property type="match status" value="1"/>
</dbReference>
<dbReference type="Gene3D" id="3.10.20.10">
    <property type="match status" value="1"/>
</dbReference>
<reference evidence="4 5" key="1">
    <citation type="submission" date="2023-07" db="EMBL/GenBank/DDBJ databases">
        <title>Genomic Encyclopedia of Type Strains, Phase IV (KMG-IV): sequencing the most valuable type-strain genomes for metagenomic binning, comparative biology and taxonomic classification.</title>
        <authorList>
            <person name="Goeker M."/>
        </authorList>
    </citation>
    <scope>NUCLEOTIDE SEQUENCE [LARGE SCALE GENOMIC DNA]</scope>
    <source>
        <strain evidence="4 5">DSM 45903</strain>
    </source>
</reference>
<sequence>MHTTPLFSSSSRRRIEEVHPDFRKHRMDEVTVEEPLEIRLLPSQAPEAVPLAVTMRTPGHDYELAAGFLWTEGILENPAQIHRIYYCRNPREPQYFNIVQVALQQDVAMDWKRFTRHFYQTSSCGICGKASLEAIRVRGVAPVKRTFQISPSVIRSLPEALRREQTAFDRTGGLHAAAWFDCEGSLLALREDVGRHNAVDKLLGSLFLSGAPLHDGILMVSGRASFEIMQKAAVAGVAMVAAVSAPSSLACDLAREFGITLIGFMRKDRFNIYTGGERVEEER</sequence>
<dbReference type="PANTHER" id="PTHR30592">
    <property type="entry name" value="FORMATE DEHYDROGENASE"/>
    <property type="match status" value="1"/>
</dbReference>
<evidence type="ECO:0000313" key="5">
    <source>
        <dbReference type="Proteomes" id="UP001185012"/>
    </source>
</evidence>
<feature type="active site" description="Cysteine persulfide intermediate" evidence="3">
    <location>
        <position position="124"/>
    </location>
</feature>
<evidence type="ECO:0000256" key="1">
    <source>
        <dbReference type="ARBA" id="ARBA00022490"/>
    </source>
</evidence>
<comment type="subcellular location">
    <subcellularLocation>
        <location evidence="3">Cytoplasm</location>
    </subcellularLocation>
</comment>
<keyword evidence="1 3" id="KW-0963">Cytoplasm</keyword>
<dbReference type="HAMAP" id="MF_00187">
    <property type="entry name" value="FdhD"/>
    <property type="match status" value="1"/>
</dbReference>
<keyword evidence="5" id="KW-1185">Reference proteome</keyword>
<dbReference type="PANTHER" id="PTHR30592:SF1">
    <property type="entry name" value="SULFUR CARRIER PROTEIN FDHD"/>
    <property type="match status" value="1"/>
</dbReference>
<proteinExistence type="inferred from homology"/>
<feature type="binding site" evidence="3">
    <location>
        <begin position="264"/>
        <end position="269"/>
    </location>
    <ligand>
        <name>Mo-bis(molybdopterin guanine dinucleotide)</name>
        <dbReference type="ChEBI" id="CHEBI:60539"/>
    </ligand>
</feature>
<organism evidence="4 5">
    <name type="scientific">Desmospora profundinema</name>
    <dbReference type="NCBI Taxonomy" id="1571184"/>
    <lineage>
        <taxon>Bacteria</taxon>
        <taxon>Bacillati</taxon>
        <taxon>Bacillota</taxon>
        <taxon>Bacilli</taxon>
        <taxon>Bacillales</taxon>
        <taxon>Thermoactinomycetaceae</taxon>
        <taxon>Desmospora</taxon>
    </lineage>
</organism>
<dbReference type="NCBIfam" id="NF001943">
    <property type="entry name" value="PRK00724.1-2"/>
    <property type="match status" value="1"/>
</dbReference>
<evidence type="ECO:0000256" key="2">
    <source>
        <dbReference type="ARBA" id="ARBA00023150"/>
    </source>
</evidence>
<evidence type="ECO:0000256" key="3">
    <source>
        <dbReference type="HAMAP-Rule" id="MF_00187"/>
    </source>
</evidence>
<dbReference type="RefSeq" id="WP_309868646.1">
    <property type="nucleotide sequence ID" value="NZ_JAVDQG010000010.1"/>
</dbReference>
<dbReference type="NCBIfam" id="TIGR00129">
    <property type="entry name" value="fdhD_narQ"/>
    <property type="match status" value="1"/>
</dbReference>
<dbReference type="Proteomes" id="UP001185012">
    <property type="component" value="Unassembled WGS sequence"/>
</dbReference>
<dbReference type="InterPro" id="IPR003786">
    <property type="entry name" value="FdhD"/>
</dbReference>
<comment type="function">
    <text evidence="3">Required for formate dehydrogenase (FDH) activity. Acts as a sulfur carrier protein that transfers sulfur from IscS to the molybdenum cofactor prior to its insertion into FDH.</text>
</comment>